<dbReference type="RefSeq" id="WP_377771820.1">
    <property type="nucleotide sequence ID" value="NZ_JBHUHO010000029.1"/>
</dbReference>
<proteinExistence type="predicted"/>
<dbReference type="Proteomes" id="UP001597362">
    <property type="component" value="Unassembled WGS sequence"/>
</dbReference>
<evidence type="ECO:0000313" key="1">
    <source>
        <dbReference type="EMBL" id="MFD2116045.1"/>
    </source>
</evidence>
<reference evidence="2" key="1">
    <citation type="journal article" date="2019" name="Int. J. Syst. Evol. Microbiol.">
        <title>The Global Catalogue of Microorganisms (GCM) 10K type strain sequencing project: providing services to taxonomists for standard genome sequencing and annotation.</title>
        <authorList>
            <consortium name="The Broad Institute Genomics Platform"/>
            <consortium name="The Broad Institute Genome Sequencing Center for Infectious Disease"/>
            <person name="Wu L."/>
            <person name="Ma J."/>
        </authorList>
    </citation>
    <scope>NUCLEOTIDE SEQUENCE [LARGE SCALE GENOMIC DNA]</scope>
    <source>
        <strain evidence="2">GH52</strain>
    </source>
</reference>
<sequence>MTNFEFQLDNFMLYCSSKNLSRKTLVIYEQMLRLIEMYLKDTFQIEDAKKVQSGHIRQYKNHDDLVNSHALAVQARKSGKLYV</sequence>
<gene>
    <name evidence="1" type="ORF">ACFSJH_09950</name>
</gene>
<accession>A0ABW4YJW8</accession>
<dbReference type="EMBL" id="JBHUHO010000029">
    <property type="protein sequence ID" value="MFD2116045.1"/>
    <property type="molecule type" value="Genomic_DNA"/>
</dbReference>
<evidence type="ECO:0000313" key="2">
    <source>
        <dbReference type="Proteomes" id="UP001597362"/>
    </source>
</evidence>
<comment type="caution">
    <text evidence="1">The sequence shown here is derived from an EMBL/GenBank/DDBJ whole genome shotgun (WGS) entry which is preliminary data.</text>
</comment>
<name>A0ABW4YJW8_9BACL</name>
<organism evidence="1 2">
    <name type="scientific">Paenibacillus yanchengensis</name>
    <dbReference type="NCBI Taxonomy" id="2035833"/>
    <lineage>
        <taxon>Bacteria</taxon>
        <taxon>Bacillati</taxon>
        <taxon>Bacillota</taxon>
        <taxon>Bacilli</taxon>
        <taxon>Bacillales</taxon>
        <taxon>Paenibacillaceae</taxon>
        <taxon>Paenibacillus</taxon>
    </lineage>
</organism>
<protein>
    <recommendedName>
        <fullName evidence="3">Core-binding (CB) domain-containing protein</fullName>
    </recommendedName>
</protein>
<keyword evidence="2" id="KW-1185">Reference proteome</keyword>
<evidence type="ECO:0008006" key="3">
    <source>
        <dbReference type="Google" id="ProtNLM"/>
    </source>
</evidence>